<protein>
    <submittedName>
        <fullName evidence="2">Phosphatase YidA</fullName>
    </submittedName>
</protein>
<dbReference type="NCBIfam" id="TIGR00099">
    <property type="entry name" value="Cof-subfamily"/>
    <property type="match status" value="1"/>
</dbReference>
<accession>F0VHM7</accession>
<evidence type="ECO:0000313" key="1">
    <source>
        <dbReference type="EMBL" id="CBZ53238.1"/>
    </source>
</evidence>
<dbReference type="SUPFAM" id="SSF56784">
    <property type="entry name" value="HAD-like"/>
    <property type="match status" value="1"/>
</dbReference>
<gene>
    <name evidence="2" type="ORF">BN1204_030250</name>
    <name evidence="1" type="ORF">NCLIV_030250</name>
</gene>
<dbReference type="GeneID" id="13443597"/>
<dbReference type="InterPro" id="IPR006379">
    <property type="entry name" value="HAD-SF_hydro_IIB"/>
</dbReference>
<dbReference type="eggNOG" id="ENOG502S1YA">
    <property type="taxonomic scope" value="Eukaryota"/>
</dbReference>
<dbReference type="NCBIfam" id="TIGR01484">
    <property type="entry name" value="HAD-SF-IIB"/>
    <property type="match status" value="1"/>
</dbReference>
<dbReference type="AlphaFoldDB" id="F0VHM7"/>
<dbReference type="GO" id="GO:0000287">
    <property type="term" value="F:magnesium ion binding"/>
    <property type="evidence" value="ECO:0007669"/>
    <property type="project" value="TreeGrafter"/>
</dbReference>
<dbReference type="EMBL" id="FR823390">
    <property type="protein sequence ID" value="CBZ53238.1"/>
    <property type="molecule type" value="Genomic_DNA"/>
</dbReference>
<dbReference type="SFLD" id="SFLDG01140">
    <property type="entry name" value="C2.B:_Phosphomannomutase_and_P"/>
    <property type="match status" value="1"/>
</dbReference>
<dbReference type="Gene3D" id="3.40.50.1000">
    <property type="entry name" value="HAD superfamily/HAD-like"/>
    <property type="match status" value="1"/>
</dbReference>
<dbReference type="RefSeq" id="XP_003883270.1">
    <property type="nucleotide sequence ID" value="XM_003883221.1"/>
</dbReference>
<dbReference type="FunCoup" id="F0VHM7">
    <property type="interactions" value="1"/>
</dbReference>
<dbReference type="OrthoDB" id="27226at2759"/>
<dbReference type="PANTHER" id="PTHR10000:SF8">
    <property type="entry name" value="HAD SUPERFAMILY HYDROLASE-LIKE, TYPE 3"/>
    <property type="match status" value="1"/>
</dbReference>
<evidence type="ECO:0000313" key="3">
    <source>
        <dbReference type="Proteomes" id="UP000007494"/>
    </source>
</evidence>
<dbReference type="InParanoid" id="F0VHM7"/>
<sequence length="337" mass="36624">MSVVTEMIASHRNTKAAAEGLSSTKLAGKAQDGNTGAVLLKKGTLRRLNKASLLEHHPVKMILTDMDGTFLDSHHAASKPNVEAFASLKCRGIVGVIATGRPRQSVISGVGLPTFQCMMNHAAGPGIFMNGSVVYGPEGEIIFERHIETEAQRKVLRTLEGLGWRNRVCGYNSHGIYCEEKNDVNWRLHLEYGEPEPVLVPEGRLDEMKFSKLIINGTDNEIDVLRPSLECKLPAGAKCVRPLTWNLEVIPTGISKATGMKVLLDHYGFSSSNVLTMGDSENDIEMFRASGISVAVKNASDIAKQAAGYETVSNDQHAFAEVVATICESRQGCPFPF</sequence>
<reference evidence="2" key="4">
    <citation type="journal article" date="2015" name="PLoS ONE">
        <title>Comprehensive Evaluation of Toxoplasma gondii VEG and Neospora caninum LIV Genomes with Tachyzoite Stage Transcriptome and Proteome Defines Novel Transcript Features.</title>
        <authorList>
            <person name="Ramaprasad A."/>
            <person name="Mourier T."/>
            <person name="Naeem R."/>
            <person name="Malas T.B."/>
            <person name="Moussa E."/>
            <person name="Panigrahi A."/>
            <person name="Vermont S.J."/>
            <person name="Otto T.D."/>
            <person name="Wastling J."/>
            <person name="Pain A."/>
        </authorList>
    </citation>
    <scope>NUCLEOTIDE SEQUENCE</scope>
    <source>
        <strain evidence="2">Liverpool</strain>
    </source>
</reference>
<keyword evidence="3" id="KW-1185">Reference proteome</keyword>
<dbReference type="InterPro" id="IPR000150">
    <property type="entry name" value="Cof"/>
</dbReference>
<organism evidence="1 3">
    <name type="scientific">Neospora caninum (strain Liverpool)</name>
    <dbReference type="NCBI Taxonomy" id="572307"/>
    <lineage>
        <taxon>Eukaryota</taxon>
        <taxon>Sar</taxon>
        <taxon>Alveolata</taxon>
        <taxon>Apicomplexa</taxon>
        <taxon>Conoidasida</taxon>
        <taxon>Coccidia</taxon>
        <taxon>Eucoccidiorida</taxon>
        <taxon>Eimeriorina</taxon>
        <taxon>Sarcocystidae</taxon>
        <taxon>Neospora</taxon>
    </lineage>
</organism>
<dbReference type="Gene3D" id="3.30.1240.10">
    <property type="match status" value="1"/>
</dbReference>
<dbReference type="OMA" id="MPHLTYK"/>
<dbReference type="Pfam" id="PF08282">
    <property type="entry name" value="Hydrolase_3"/>
    <property type="match status" value="1"/>
</dbReference>
<dbReference type="InterPro" id="IPR036412">
    <property type="entry name" value="HAD-like_sf"/>
</dbReference>
<reference evidence="3" key="3">
    <citation type="journal article" date="2012" name="PLoS Pathog.">
        <title>Comparative genomics of the apicomplexan parasites Toxoplasma gondii and Neospora caninum: Coccidia differing in host range and transmission strategy.</title>
        <authorList>
            <person name="Reid A.J."/>
            <person name="Vermont S.J."/>
            <person name="Cotton J.A."/>
            <person name="Harris D."/>
            <person name="Hill-Cawthorne G.A."/>
            <person name="Konen-Waisman S."/>
            <person name="Latham S.M."/>
            <person name="Mourier T."/>
            <person name="Norton R."/>
            <person name="Quail M.A."/>
            <person name="Sanders M."/>
            <person name="Shanmugam D."/>
            <person name="Sohal A."/>
            <person name="Wasmuth J.D."/>
            <person name="Brunk B."/>
            <person name="Grigg M.E."/>
            <person name="Howard J.C."/>
            <person name="Parkinson J."/>
            <person name="Roos D.S."/>
            <person name="Trees A.J."/>
            <person name="Berriman M."/>
            <person name="Pain A."/>
            <person name="Wastling J.M."/>
        </authorList>
    </citation>
    <scope>NUCLEOTIDE SEQUENCE [LARGE SCALE GENOMIC DNA]</scope>
    <source>
        <strain evidence="3">Liverpool</strain>
    </source>
</reference>
<dbReference type="SFLD" id="SFLDS00003">
    <property type="entry name" value="Haloacid_Dehalogenase"/>
    <property type="match status" value="1"/>
</dbReference>
<reference evidence="1" key="2">
    <citation type="submission" date="2011-03" db="EMBL/GenBank/DDBJ databases">
        <title>Comparative genomics and transcriptomics of Neospora caninum and Toxoplasma gondii.</title>
        <authorList>
            <person name="Reid A.J."/>
            <person name="Sohal A."/>
            <person name="Harris D."/>
            <person name="Quail M."/>
            <person name="Sanders M."/>
            <person name="Berriman M."/>
            <person name="Wastling J.M."/>
            <person name="Pain A."/>
        </authorList>
    </citation>
    <scope>NUCLEOTIDE SEQUENCE</scope>
    <source>
        <strain evidence="1">Liverpool</strain>
    </source>
</reference>
<name>F0VHM7_NEOCL</name>
<dbReference type="GO" id="GO:0016791">
    <property type="term" value="F:phosphatase activity"/>
    <property type="evidence" value="ECO:0007669"/>
    <property type="project" value="UniProtKB-ARBA"/>
</dbReference>
<proteinExistence type="predicted"/>
<evidence type="ECO:0000313" key="2">
    <source>
        <dbReference type="EMBL" id="CEL67228.1"/>
    </source>
</evidence>
<dbReference type="Proteomes" id="UP000007494">
    <property type="component" value="Chromosome VIII"/>
</dbReference>
<dbReference type="PANTHER" id="PTHR10000">
    <property type="entry name" value="PHOSPHOSERINE PHOSPHATASE"/>
    <property type="match status" value="1"/>
</dbReference>
<reference evidence="1" key="1">
    <citation type="submission" date="2011-02" db="EMBL/GenBank/DDBJ databases">
        <authorList>
            <person name="Aslett M."/>
        </authorList>
    </citation>
    <scope>NUCLEOTIDE SEQUENCE</scope>
    <source>
        <strain evidence="1">Liverpool</strain>
    </source>
</reference>
<dbReference type="GO" id="GO:0005829">
    <property type="term" value="C:cytosol"/>
    <property type="evidence" value="ECO:0007669"/>
    <property type="project" value="TreeGrafter"/>
</dbReference>
<dbReference type="VEuPathDB" id="ToxoDB:NCLIV_030250"/>
<dbReference type="EMBL" id="LN714483">
    <property type="protein sequence ID" value="CEL67228.1"/>
    <property type="molecule type" value="Genomic_DNA"/>
</dbReference>
<dbReference type="InterPro" id="IPR023214">
    <property type="entry name" value="HAD_sf"/>
</dbReference>